<name>A0AAV3U591_9ALTE</name>
<dbReference type="SUPFAM" id="SSF141571">
    <property type="entry name" value="Pentapeptide repeat-like"/>
    <property type="match status" value="1"/>
</dbReference>
<proteinExistence type="predicted"/>
<evidence type="ECO:0000313" key="2">
    <source>
        <dbReference type="Proteomes" id="UP001409585"/>
    </source>
</evidence>
<dbReference type="InterPro" id="IPR052949">
    <property type="entry name" value="PA_immunity-related"/>
</dbReference>
<gene>
    <name evidence="1" type="ORF">GCM10025791_31660</name>
</gene>
<reference evidence="2" key="1">
    <citation type="journal article" date="2019" name="Int. J. Syst. Evol. Microbiol.">
        <title>The Global Catalogue of Microorganisms (GCM) 10K type strain sequencing project: providing services to taxonomists for standard genome sequencing and annotation.</title>
        <authorList>
            <consortium name="The Broad Institute Genomics Platform"/>
            <consortium name="The Broad Institute Genome Sequencing Center for Infectious Disease"/>
            <person name="Wu L."/>
            <person name="Ma J."/>
        </authorList>
    </citation>
    <scope>NUCLEOTIDE SEQUENCE [LARGE SCALE GENOMIC DNA]</scope>
    <source>
        <strain evidence="2">JCM 19134</strain>
    </source>
</reference>
<dbReference type="PANTHER" id="PTHR42999">
    <property type="entry name" value="ANTIBIOTIC RESISTANCE PROTEIN MCBG"/>
    <property type="match status" value="1"/>
</dbReference>
<organism evidence="1 2">
    <name type="scientific">Halioxenophilus aromaticivorans</name>
    <dbReference type="NCBI Taxonomy" id="1306992"/>
    <lineage>
        <taxon>Bacteria</taxon>
        <taxon>Pseudomonadati</taxon>
        <taxon>Pseudomonadota</taxon>
        <taxon>Gammaproteobacteria</taxon>
        <taxon>Alteromonadales</taxon>
        <taxon>Alteromonadaceae</taxon>
        <taxon>Halioxenophilus</taxon>
    </lineage>
</organism>
<evidence type="ECO:0000313" key="1">
    <source>
        <dbReference type="EMBL" id="GAA4949141.1"/>
    </source>
</evidence>
<dbReference type="Proteomes" id="UP001409585">
    <property type="component" value="Unassembled WGS sequence"/>
</dbReference>
<dbReference type="Gene3D" id="2.160.20.80">
    <property type="entry name" value="E3 ubiquitin-protein ligase SopA"/>
    <property type="match status" value="1"/>
</dbReference>
<dbReference type="Pfam" id="PF13599">
    <property type="entry name" value="Pentapeptide_4"/>
    <property type="match status" value="2"/>
</dbReference>
<protein>
    <submittedName>
        <fullName evidence="1">Pentapeptide repeat-containing protein</fullName>
    </submittedName>
</protein>
<keyword evidence="2" id="KW-1185">Reference proteome</keyword>
<dbReference type="RefSeq" id="WP_345424443.1">
    <property type="nucleotide sequence ID" value="NZ_AP031496.1"/>
</dbReference>
<dbReference type="PANTHER" id="PTHR42999:SF1">
    <property type="entry name" value="PENTAPEPTIDE REPEAT-CONTAINING PROTEIN"/>
    <property type="match status" value="1"/>
</dbReference>
<accession>A0AAV3U591</accession>
<dbReference type="InterPro" id="IPR001646">
    <property type="entry name" value="5peptide_repeat"/>
</dbReference>
<comment type="caution">
    <text evidence="1">The sequence shown here is derived from an EMBL/GenBank/DDBJ whole genome shotgun (WGS) entry which is preliminary data.</text>
</comment>
<sequence>MNIKHDQNYQSQTFSGEDFTGQRLSAVEFSNCTFDGCDFSDAIFSRCIFSDCTFLKCNLSLVKMDYSKLDEIAFKECKLVGVDWAKVAWPRLILNSPVAFHDCLLSESSFYGLALSDLVLEGCIARNVDFREGDFNGANFTNTDFSGAMFAETNLSKVDFCGASEFDIDLFSNKLKQAKFDRFEAVRLLGSLEIELV</sequence>
<dbReference type="EMBL" id="BAABLX010000028">
    <property type="protein sequence ID" value="GAA4949141.1"/>
    <property type="molecule type" value="Genomic_DNA"/>
</dbReference>
<dbReference type="AlphaFoldDB" id="A0AAV3U591"/>